<dbReference type="PANTHER" id="PTHR33710">
    <property type="entry name" value="BNAC02G09200D PROTEIN"/>
    <property type="match status" value="1"/>
</dbReference>
<reference evidence="1 2" key="2">
    <citation type="journal article" date="2017" name="Nature">
        <title>The Apostasia genome and the evolution of orchids.</title>
        <authorList>
            <person name="Zhang G.Q."/>
            <person name="Liu K.W."/>
            <person name="Li Z."/>
            <person name="Lohaus R."/>
            <person name="Hsiao Y.Y."/>
            <person name="Niu S.C."/>
            <person name="Wang J.Y."/>
            <person name="Lin Y.C."/>
            <person name="Xu Q."/>
            <person name="Chen L.J."/>
            <person name="Yoshida K."/>
            <person name="Fujiwara S."/>
            <person name="Wang Z.W."/>
            <person name="Zhang Y.Q."/>
            <person name="Mitsuda N."/>
            <person name="Wang M."/>
            <person name="Liu G.H."/>
            <person name="Pecoraro L."/>
            <person name="Huang H.X."/>
            <person name="Xiao X.J."/>
            <person name="Lin M."/>
            <person name="Wu X.Y."/>
            <person name="Wu W.L."/>
            <person name="Chen Y.Y."/>
            <person name="Chang S.B."/>
            <person name="Sakamoto S."/>
            <person name="Ohme-Takagi M."/>
            <person name="Yagi M."/>
            <person name="Zeng S.J."/>
            <person name="Shen C.Y."/>
            <person name="Yeh C.M."/>
            <person name="Luo Y.B."/>
            <person name="Tsai W.C."/>
            <person name="Van de Peer Y."/>
            <person name="Liu Z.J."/>
        </authorList>
    </citation>
    <scope>NUCLEOTIDE SEQUENCE [LARGE SCALE GENOMIC DNA]</scope>
    <source>
        <tissue evidence="1">The whole plant</tissue>
    </source>
</reference>
<sequence>MVKSLIWNVRGIGGKDSKTIVKNICRIHNIQILVLLEPMIAISKIDNTASKLGYINKFAIYSNKIWIFWKNAVTVDSREDFIQGDFNVIANVNERLGGNHPNFNAMEDFNSMISSCDLHDIGFFGNAYTWNRGNLWQRLDRVLFNQDWIAKFHMTNVEHLSRTVMIMPLYCFL</sequence>
<proteinExistence type="predicted"/>
<name>A0A2I0W6X4_9ASPA</name>
<evidence type="ECO:0000313" key="2">
    <source>
        <dbReference type="Proteomes" id="UP000233837"/>
    </source>
</evidence>
<dbReference type="EMBL" id="KZ502877">
    <property type="protein sequence ID" value="PKU71400.1"/>
    <property type="molecule type" value="Genomic_DNA"/>
</dbReference>
<gene>
    <name evidence="1" type="ORF">MA16_Dca004242</name>
</gene>
<keyword evidence="2" id="KW-1185">Reference proteome</keyword>
<evidence type="ECO:0000313" key="1">
    <source>
        <dbReference type="EMBL" id="PKU71400.1"/>
    </source>
</evidence>
<reference evidence="1 2" key="1">
    <citation type="journal article" date="2016" name="Sci. Rep.">
        <title>The Dendrobium catenatum Lindl. genome sequence provides insights into polysaccharide synthase, floral development and adaptive evolution.</title>
        <authorList>
            <person name="Zhang G.Q."/>
            <person name="Xu Q."/>
            <person name="Bian C."/>
            <person name="Tsai W.C."/>
            <person name="Yeh C.M."/>
            <person name="Liu K.W."/>
            <person name="Yoshida K."/>
            <person name="Zhang L.S."/>
            <person name="Chang S.B."/>
            <person name="Chen F."/>
            <person name="Shi Y."/>
            <person name="Su Y.Y."/>
            <person name="Zhang Y.Q."/>
            <person name="Chen L.J."/>
            <person name="Yin Y."/>
            <person name="Lin M."/>
            <person name="Huang H."/>
            <person name="Deng H."/>
            <person name="Wang Z.W."/>
            <person name="Zhu S.L."/>
            <person name="Zhao X."/>
            <person name="Deng C."/>
            <person name="Niu S.C."/>
            <person name="Huang J."/>
            <person name="Wang M."/>
            <person name="Liu G.H."/>
            <person name="Yang H.J."/>
            <person name="Xiao X.J."/>
            <person name="Hsiao Y.Y."/>
            <person name="Wu W.L."/>
            <person name="Chen Y.Y."/>
            <person name="Mitsuda N."/>
            <person name="Ohme-Takagi M."/>
            <person name="Luo Y.B."/>
            <person name="Van de Peer Y."/>
            <person name="Liu Z.J."/>
        </authorList>
    </citation>
    <scope>NUCLEOTIDE SEQUENCE [LARGE SCALE GENOMIC DNA]</scope>
    <source>
        <tissue evidence="1">The whole plant</tissue>
    </source>
</reference>
<dbReference type="Gene3D" id="3.60.10.10">
    <property type="entry name" value="Endonuclease/exonuclease/phosphatase"/>
    <property type="match status" value="1"/>
</dbReference>
<dbReference type="AlphaFoldDB" id="A0A2I0W6X4"/>
<dbReference type="InterPro" id="IPR036691">
    <property type="entry name" value="Endo/exonu/phosph_ase_sf"/>
</dbReference>
<accession>A0A2I0W6X4</accession>
<dbReference type="PANTHER" id="PTHR33710:SF71">
    <property type="entry name" value="ENDONUCLEASE_EXONUCLEASE_PHOSPHATASE DOMAIN-CONTAINING PROTEIN"/>
    <property type="match status" value="1"/>
</dbReference>
<protein>
    <submittedName>
        <fullName evidence="1">Threonine dehydratase</fullName>
    </submittedName>
</protein>
<dbReference type="Proteomes" id="UP000233837">
    <property type="component" value="Unassembled WGS sequence"/>
</dbReference>
<dbReference type="SUPFAM" id="SSF56219">
    <property type="entry name" value="DNase I-like"/>
    <property type="match status" value="1"/>
</dbReference>
<organism evidence="1 2">
    <name type="scientific">Dendrobium catenatum</name>
    <dbReference type="NCBI Taxonomy" id="906689"/>
    <lineage>
        <taxon>Eukaryota</taxon>
        <taxon>Viridiplantae</taxon>
        <taxon>Streptophyta</taxon>
        <taxon>Embryophyta</taxon>
        <taxon>Tracheophyta</taxon>
        <taxon>Spermatophyta</taxon>
        <taxon>Magnoliopsida</taxon>
        <taxon>Liliopsida</taxon>
        <taxon>Asparagales</taxon>
        <taxon>Orchidaceae</taxon>
        <taxon>Epidendroideae</taxon>
        <taxon>Malaxideae</taxon>
        <taxon>Dendrobiinae</taxon>
        <taxon>Dendrobium</taxon>
    </lineage>
</organism>